<evidence type="ECO:0000313" key="1">
    <source>
        <dbReference type="EMBL" id="KZT74112.1"/>
    </source>
</evidence>
<reference evidence="1 2" key="1">
    <citation type="journal article" date="2016" name="Mol. Biol. Evol.">
        <title>Comparative Genomics of Early-Diverging Mushroom-Forming Fungi Provides Insights into the Origins of Lignocellulose Decay Capabilities.</title>
        <authorList>
            <person name="Nagy L.G."/>
            <person name="Riley R."/>
            <person name="Tritt A."/>
            <person name="Adam C."/>
            <person name="Daum C."/>
            <person name="Floudas D."/>
            <person name="Sun H."/>
            <person name="Yadav J.S."/>
            <person name="Pangilinan J."/>
            <person name="Larsson K.H."/>
            <person name="Matsuura K."/>
            <person name="Barry K."/>
            <person name="Labutti K."/>
            <person name="Kuo R."/>
            <person name="Ohm R.A."/>
            <person name="Bhattacharya S.S."/>
            <person name="Shirouzu T."/>
            <person name="Yoshinaga Y."/>
            <person name="Martin F.M."/>
            <person name="Grigoriev I.V."/>
            <person name="Hibbett D.S."/>
        </authorList>
    </citation>
    <scope>NUCLEOTIDE SEQUENCE [LARGE SCALE GENOMIC DNA]</scope>
    <source>
        <strain evidence="1 2">L-15889</strain>
    </source>
</reference>
<dbReference type="Proteomes" id="UP000076727">
    <property type="component" value="Unassembled WGS sequence"/>
</dbReference>
<keyword evidence="2" id="KW-1185">Reference proteome</keyword>
<evidence type="ECO:0000313" key="2">
    <source>
        <dbReference type="Proteomes" id="UP000076727"/>
    </source>
</evidence>
<dbReference type="AlphaFoldDB" id="A0A165TXV2"/>
<protein>
    <submittedName>
        <fullName evidence="1">Uncharacterized protein</fullName>
    </submittedName>
</protein>
<gene>
    <name evidence="1" type="ORF">DAEQUDRAFT_289946</name>
</gene>
<dbReference type="EMBL" id="KV429034">
    <property type="protein sequence ID" value="KZT74112.1"/>
    <property type="molecule type" value="Genomic_DNA"/>
</dbReference>
<name>A0A165TXV2_9APHY</name>
<proteinExistence type="predicted"/>
<organism evidence="1 2">
    <name type="scientific">Daedalea quercina L-15889</name>
    <dbReference type="NCBI Taxonomy" id="1314783"/>
    <lineage>
        <taxon>Eukaryota</taxon>
        <taxon>Fungi</taxon>
        <taxon>Dikarya</taxon>
        <taxon>Basidiomycota</taxon>
        <taxon>Agaricomycotina</taxon>
        <taxon>Agaricomycetes</taxon>
        <taxon>Polyporales</taxon>
        <taxon>Fomitopsis</taxon>
    </lineage>
</organism>
<accession>A0A165TXV2</accession>
<sequence length="181" mass="20385">MCFTFGAQGMYGGWSRFILTIIRSDILDVTTDAQRSGYRRERALTLVPRFSVGARARFTLLRFAWSWLAFPYEGPERTGGLTLRLTKRAKTSVSCLSSKAINPLPIKYIRKSECWDGRLTQGDASPALVSRRSRPRHRPWVERAQLACRTAARKSINKIKSISTHLYVRGLLAAGPAGRIL</sequence>